<evidence type="ECO:0000313" key="3">
    <source>
        <dbReference type="WBParaSite" id="PSAMB.scaffold4678size13888.g24884.t1"/>
    </source>
</evidence>
<organism evidence="2 3">
    <name type="scientific">Plectus sambesii</name>
    <dbReference type="NCBI Taxonomy" id="2011161"/>
    <lineage>
        <taxon>Eukaryota</taxon>
        <taxon>Metazoa</taxon>
        <taxon>Ecdysozoa</taxon>
        <taxon>Nematoda</taxon>
        <taxon>Chromadorea</taxon>
        <taxon>Plectida</taxon>
        <taxon>Plectina</taxon>
        <taxon>Plectoidea</taxon>
        <taxon>Plectidae</taxon>
        <taxon>Plectus</taxon>
    </lineage>
</organism>
<dbReference type="Proteomes" id="UP000887566">
    <property type="component" value="Unplaced"/>
</dbReference>
<proteinExistence type="predicted"/>
<keyword evidence="2" id="KW-1185">Reference proteome</keyword>
<sequence length="205" mass="23346">MNAFQYQFQPLDRTSSVLMSQSSSTHHMNNGAVVNSTKEPPSYQRALELQAINMASQREEPSAVPVDDVIFESSPPSLIPRQQEALHKRHSYGNDSESEQLTTMTARLKKFPMIRALMQENQQSALLQQQQHQQQLPQQQQQQQQQQQHSNSSNLYNNSNSNISNNYCSTTSRTFWHPLRSSGLLWRMSTALFGPPSTGRSELLL</sequence>
<reference evidence="3" key="1">
    <citation type="submission" date="2022-11" db="UniProtKB">
        <authorList>
            <consortium name="WormBaseParasite"/>
        </authorList>
    </citation>
    <scope>IDENTIFICATION</scope>
</reference>
<dbReference type="AlphaFoldDB" id="A0A914WPG9"/>
<evidence type="ECO:0000256" key="1">
    <source>
        <dbReference type="SAM" id="MobiDB-lite"/>
    </source>
</evidence>
<protein>
    <submittedName>
        <fullName evidence="3">Uncharacterized protein</fullName>
    </submittedName>
</protein>
<accession>A0A914WPG9</accession>
<feature type="region of interest" description="Disordered" evidence="1">
    <location>
        <begin position="125"/>
        <end position="163"/>
    </location>
</feature>
<evidence type="ECO:0000313" key="2">
    <source>
        <dbReference type="Proteomes" id="UP000887566"/>
    </source>
</evidence>
<dbReference type="WBParaSite" id="PSAMB.scaffold4678size13888.g24884.t1">
    <property type="protein sequence ID" value="PSAMB.scaffold4678size13888.g24884.t1"/>
    <property type="gene ID" value="PSAMB.scaffold4678size13888.g24884"/>
</dbReference>
<name>A0A914WPG9_9BILA</name>
<feature type="region of interest" description="Disordered" evidence="1">
    <location>
        <begin position="81"/>
        <end position="101"/>
    </location>
</feature>